<dbReference type="Proteomes" id="UP001307889">
    <property type="component" value="Chromosome 7"/>
</dbReference>
<evidence type="ECO:0000313" key="8">
    <source>
        <dbReference type="EMBL" id="BES96267.1"/>
    </source>
</evidence>
<feature type="region of interest" description="Disordered" evidence="6">
    <location>
        <begin position="261"/>
        <end position="284"/>
    </location>
</feature>
<keyword evidence="9" id="KW-1185">Reference proteome</keyword>
<evidence type="ECO:0000259" key="7">
    <source>
        <dbReference type="PROSITE" id="PS51675"/>
    </source>
</evidence>
<feature type="compositionally biased region" description="Basic and acidic residues" evidence="6">
    <location>
        <begin position="1"/>
        <end position="10"/>
    </location>
</feature>
<evidence type="ECO:0000256" key="4">
    <source>
        <dbReference type="ARBA" id="ARBA00022691"/>
    </source>
</evidence>
<comment type="catalytic activity">
    <reaction evidence="5">
        <text>guanosine(9) in tRNA + S-adenosyl-L-methionine = N(1)-methylguanosine(9) in tRNA + S-adenosyl-L-homocysteine + H(+)</text>
        <dbReference type="Rhea" id="RHEA:43156"/>
        <dbReference type="Rhea" id="RHEA-COMP:10367"/>
        <dbReference type="Rhea" id="RHEA-COMP:10368"/>
        <dbReference type="ChEBI" id="CHEBI:15378"/>
        <dbReference type="ChEBI" id="CHEBI:57856"/>
        <dbReference type="ChEBI" id="CHEBI:59789"/>
        <dbReference type="ChEBI" id="CHEBI:73542"/>
        <dbReference type="ChEBI" id="CHEBI:74269"/>
        <dbReference type="EC" id="2.1.1.221"/>
    </reaction>
</comment>
<protein>
    <recommendedName>
        <fullName evidence="1">tRNA (guanine(9)-N(1))-methyltransferase</fullName>
        <ecNumber evidence="1">2.1.1.221</ecNumber>
    </recommendedName>
</protein>
<evidence type="ECO:0000256" key="2">
    <source>
        <dbReference type="ARBA" id="ARBA00022603"/>
    </source>
</evidence>
<reference evidence="8 9" key="1">
    <citation type="submission" date="2023-09" db="EMBL/GenBank/DDBJ databases">
        <title>Nesidiocoris tenuis whole genome shotgun sequence.</title>
        <authorList>
            <person name="Shibata T."/>
            <person name="Shimoda M."/>
            <person name="Kobayashi T."/>
            <person name="Uehara T."/>
        </authorList>
    </citation>
    <scope>NUCLEOTIDE SEQUENCE [LARGE SCALE GENOMIC DNA]</scope>
    <source>
        <strain evidence="8 9">Japan</strain>
    </source>
</reference>
<evidence type="ECO:0000256" key="3">
    <source>
        <dbReference type="ARBA" id="ARBA00022679"/>
    </source>
</evidence>
<dbReference type="EMBL" id="AP028915">
    <property type="protein sequence ID" value="BES96267.1"/>
    <property type="molecule type" value="Genomic_DNA"/>
</dbReference>
<dbReference type="EC" id="2.1.1.221" evidence="1"/>
<dbReference type="PANTHER" id="PTHR13563:SF13">
    <property type="entry name" value="TRNA METHYLTRANSFERASE 10 HOMOLOG A"/>
    <property type="match status" value="1"/>
</dbReference>
<dbReference type="CDD" id="cd18101">
    <property type="entry name" value="Trm10euk_A"/>
    <property type="match status" value="1"/>
</dbReference>
<evidence type="ECO:0000313" key="9">
    <source>
        <dbReference type="Proteomes" id="UP001307889"/>
    </source>
</evidence>
<feature type="compositionally biased region" description="Acidic residues" evidence="6">
    <location>
        <begin position="270"/>
        <end position="284"/>
    </location>
</feature>
<organism evidence="8 9">
    <name type="scientific">Nesidiocoris tenuis</name>
    <dbReference type="NCBI Taxonomy" id="355587"/>
    <lineage>
        <taxon>Eukaryota</taxon>
        <taxon>Metazoa</taxon>
        <taxon>Ecdysozoa</taxon>
        <taxon>Arthropoda</taxon>
        <taxon>Hexapoda</taxon>
        <taxon>Insecta</taxon>
        <taxon>Pterygota</taxon>
        <taxon>Neoptera</taxon>
        <taxon>Paraneoptera</taxon>
        <taxon>Hemiptera</taxon>
        <taxon>Heteroptera</taxon>
        <taxon>Panheteroptera</taxon>
        <taxon>Cimicomorpha</taxon>
        <taxon>Miridae</taxon>
        <taxon>Dicyphina</taxon>
        <taxon>Nesidiocoris</taxon>
    </lineage>
</organism>
<evidence type="ECO:0000256" key="1">
    <source>
        <dbReference type="ARBA" id="ARBA00012797"/>
    </source>
</evidence>
<gene>
    <name evidence="8" type="ORF">NTJ_09076</name>
</gene>
<accession>A0ABN7AVQ8</accession>
<dbReference type="InterPro" id="IPR038459">
    <property type="entry name" value="MT_TRM10-typ_sf"/>
</dbReference>
<sequence length="284" mass="32898">MGEESPDKIVESGTEAGEVQQVETVSKRSRKRQLKKEKWLELRPIKRAKERERLRLRRKEAKINNVDLGLSRKAMKNFKMSSSDCKIRVCLDFSFDHLMGNKELNKCVNQMGRCYSANRRTKNPLQFFVTNFKGISKNIAEKHDGYSNWDVNFDEKHYSELFRKEELVYLSSESENVITELKEDEVYIIGALVDHNSQKGLCLRIAEENGLKHGRLPIDEFVQLKTRKVLTIDQVFSILANVACCGMSWKEAFLRIIPHRKGAKDKDDAESLGNEEEQDEPEDP</sequence>
<dbReference type="Gene3D" id="3.40.1280.30">
    <property type="match status" value="1"/>
</dbReference>
<evidence type="ECO:0000256" key="6">
    <source>
        <dbReference type="SAM" id="MobiDB-lite"/>
    </source>
</evidence>
<keyword evidence="3" id="KW-0808">Transferase</keyword>
<name>A0ABN7AVQ8_9HEMI</name>
<feature type="region of interest" description="Disordered" evidence="6">
    <location>
        <begin position="1"/>
        <end position="33"/>
    </location>
</feature>
<proteinExistence type="predicted"/>
<dbReference type="PANTHER" id="PTHR13563">
    <property type="entry name" value="TRNA (GUANINE-9-) METHYLTRANSFERASE"/>
    <property type="match status" value="1"/>
</dbReference>
<dbReference type="InterPro" id="IPR028564">
    <property type="entry name" value="MT_TRM10-typ"/>
</dbReference>
<dbReference type="PROSITE" id="PS51675">
    <property type="entry name" value="SAM_MT_TRM10"/>
    <property type="match status" value="1"/>
</dbReference>
<dbReference type="InterPro" id="IPR007356">
    <property type="entry name" value="tRNA_m1G_MeTrfase_euk"/>
</dbReference>
<keyword evidence="4" id="KW-0949">S-adenosyl-L-methionine</keyword>
<feature type="domain" description="SAM-dependent MTase TRM10-type" evidence="7">
    <location>
        <begin position="70"/>
        <end position="264"/>
    </location>
</feature>
<keyword evidence="2" id="KW-0489">Methyltransferase</keyword>
<evidence type="ECO:0000256" key="5">
    <source>
        <dbReference type="ARBA" id="ARBA00048434"/>
    </source>
</evidence>